<evidence type="ECO:0000259" key="4">
    <source>
        <dbReference type="Pfam" id="PF00496"/>
    </source>
</evidence>
<dbReference type="InterPro" id="IPR030678">
    <property type="entry name" value="Peptide/Ni-bd"/>
</dbReference>
<dbReference type="SUPFAM" id="SSF53850">
    <property type="entry name" value="Periplasmic binding protein-like II"/>
    <property type="match status" value="1"/>
</dbReference>
<gene>
    <name evidence="5" type="ORF">GNQ08_24010</name>
</gene>
<feature type="domain" description="Solute-binding protein family 5" evidence="4">
    <location>
        <begin position="92"/>
        <end position="449"/>
    </location>
</feature>
<dbReference type="CDD" id="cd08502">
    <property type="entry name" value="PBP2_NikA_DppA_OppA_like_16"/>
    <property type="match status" value="1"/>
</dbReference>
<dbReference type="Pfam" id="PF00496">
    <property type="entry name" value="SBP_bac_5"/>
    <property type="match status" value="1"/>
</dbReference>
<keyword evidence="1 3" id="KW-0732">Signal</keyword>
<feature type="chain" id="PRO_5039072774" evidence="3">
    <location>
        <begin position="22"/>
        <end position="531"/>
    </location>
</feature>
<dbReference type="InterPro" id="IPR000914">
    <property type="entry name" value="SBP_5_dom"/>
</dbReference>
<comment type="caution">
    <text evidence="5">The sequence shown here is derived from an EMBL/GenBank/DDBJ whole genome shotgun (WGS) entry which is preliminary data.</text>
</comment>
<dbReference type="InterPro" id="IPR039424">
    <property type="entry name" value="SBP_5"/>
</dbReference>
<evidence type="ECO:0000313" key="5">
    <source>
        <dbReference type="EMBL" id="MUG25437.1"/>
    </source>
</evidence>
<protein>
    <submittedName>
        <fullName evidence="5">ABC transporter substrate-binding protein</fullName>
    </submittedName>
</protein>
<organism evidence="5 6">
    <name type="scientific">Paenibacillus macerans</name>
    <name type="common">Bacillus macerans</name>
    <dbReference type="NCBI Taxonomy" id="44252"/>
    <lineage>
        <taxon>Bacteria</taxon>
        <taxon>Bacillati</taxon>
        <taxon>Bacillota</taxon>
        <taxon>Bacilli</taxon>
        <taxon>Bacillales</taxon>
        <taxon>Paenibacillaceae</taxon>
        <taxon>Paenibacillus</taxon>
    </lineage>
</organism>
<proteinExistence type="predicted"/>
<dbReference type="Gene3D" id="3.10.105.10">
    <property type="entry name" value="Dipeptide-binding Protein, Domain 3"/>
    <property type="match status" value="1"/>
</dbReference>
<feature type="signal peptide" evidence="3">
    <location>
        <begin position="1"/>
        <end position="21"/>
    </location>
</feature>
<dbReference type="PANTHER" id="PTHR30290">
    <property type="entry name" value="PERIPLASMIC BINDING COMPONENT OF ABC TRANSPORTER"/>
    <property type="match status" value="1"/>
</dbReference>
<dbReference type="GO" id="GO:0043190">
    <property type="term" value="C:ATP-binding cassette (ABC) transporter complex"/>
    <property type="evidence" value="ECO:0007669"/>
    <property type="project" value="InterPro"/>
</dbReference>
<reference evidence="5 6" key="1">
    <citation type="submission" date="2019-11" db="EMBL/GenBank/DDBJ databases">
        <title>Draft genome sequences of five Paenibacillus species of dairy origin.</title>
        <authorList>
            <person name="Olajide A.M."/>
            <person name="Chen S."/>
            <person name="Lapointe G."/>
        </authorList>
    </citation>
    <scope>NUCLEOTIDE SEQUENCE [LARGE SCALE GENOMIC DNA]</scope>
    <source>
        <strain evidence="5 6">3CT49</strain>
    </source>
</reference>
<dbReference type="EMBL" id="WNZZ01000025">
    <property type="protein sequence ID" value="MUG25437.1"/>
    <property type="molecule type" value="Genomic_DNA"/>
</dbReference>
<dbReference type="GO" id="GO:0042597">
    <property type="term" value="C:periplasmic space"/>
    <property type="evidence" value="ECO:0007669"/>
    <property type="project" value="UniProtKB-ARBA"/>
</dbReference>
<dbReference type="PIRSF" id="PIRSF002741">
    <property type="entry name" value="MppA"/>
    <property type="match status" value="1"/>
</dbReference>
<evidence type="ECO:0000256" key="3">
    <source>
        <dbReference type="SAM" id="SignalP"/>
    </source>
</evidence>
<sequence>MRVNKLNVVALILVLSLALSACGKGSGGATQAGSAQNDGSASEQTKEYKDTLNVAVTAQPPTLDSASTVSAVTFDIAGNIFEQLYTLNAQYEPVPQLAESVEKSDDGLTYTFPLRKGVTFHNGKEMVADDVVASMNRWLETSSRAKSLLAGAKFEKIDDYAVKLTVEKATSDVLTLLASHAQFPAIMPKEVIDGVTADGLKEYIGTGPYQFKEWKQDQYIQLVKYDGYKGLDSEASGYFGKKEAPAQNLFFYFVSDPATRIAGIQTGKYDVAASIPTENYDEFAADSNIQLHTYAGGALTAFLNTSEGLLKNEKLRQAILAALNDDEILLASYAKPELYTLSPGYMNLKQPQWSTDAGKEYYNQNNPEKAKQLLREAGYNGEEITLLTTKDYAEMYTATLVIQDQLKKAGFNVKVDNYDFPTFLETKNDLSKWDLFVASTGYQLTPPQMLVVTPDWAGLDHDTVKNGIVALRGAATPEDAKQEWEKIQTFLYEYGAATVLGHYNSVIATTKNVEGFAVQDSFIIWNAKASQ</sequence>
<dbReference type="GO" id="GO:1904680">
    <property type="term" value="F:peptide transmembrane transporter activity"/>
    <property type="evidence" value="ECO:0007669"/>
    <property type="project" value="TreeGrafter"/>
</dbReference>
<dbReference type="AlphaFoldDB" id="A0A6N8EZ41"/>
<dbReference type="PANTHER" id="PTHR30290:SF38">
    <property type="entry name" value="D,D-DIPEPTIDE-BINDING PERIPLASMIC PROTEIN DDPA-RELATED"/>
    <property type="match status" value="1"/>
</dbReference>
<dbReference type="Gene3D" id="3.40.190.10">
    <property type="entry name" value="Periplasmic binding protein-like II"/>
    <property type="match status" value="1"/>
</dbReference>
<dbReference type="PROSITE" id="PS51257">
    <property type="entry name" value="PROKAR_LIPOPROTEIN"/>
    <property type="match status" value="1"/>
</dbReference>
<feature type="region of interest" description="Disordered" evidence="2">
    <location>
        <begin position="27"/>
        <end position="46"/>
    </location>
</feature>
<dbReference type="RefSeq" id="WP_155621060.1">
    <property type="nucleotide sequence ID" value="NZ_CP086393.1"/>
</dbReference>
<evidence type="ECO:0000256" key="1">
    <source>
        <dbReference type="ARBA" id="ARBA00022729"/>
    </source>
</evidence>
<evidence type="ECO:0000256" key="2">
    <source>
        <dbReference type="SAM" id="MobiDB-lite"/>
    </source>
</evidence>
<evidence type="ECO:0000313" key="6">
    <source>
        <dbReference type="Proteomes" id="UP000442469"/>
    </source>
</evidence>
<name>A0A6N8EZ41_PAEMA</name>
<accession>A0A6N8EZ41</accession>
<dbReference type="Proteomes" id="UP000442469">
    <property type="component" value="Unassembled WGS sequence"/>
</dbReference>
<dbReference type="GO" id="GO:0015833">
    <property type="term" value="P:peptide transport"/>
    <property type="evidence" value="ECO:0007669"/>
    <property type="project" value="TreeGrafter"/>
</dbReference>